<gene>
    <name evidence="3" type="ORF">J1C48_15910</name>
</gene>
<protein>
    <submittedName>
        <fullName evidence="3">Lysophospholipid acyltransferase family protein</fullName>
    </submittedName>
</protein>
<evidence type="ECO:0000313" key="4">
    <source>
        <dbReference type="Proteomes" id="UP000664122"/>
    </source>
</evidence>
<comment type="caution">
    <text evidence="3">The sequence shown here is derived from an EMBL/GenBank/DDBJ whole genome shotgun (WGS) entry which is preliminary data.</text>
</comment>
<dbReference type="CDD" id="cd07983">
    <property type="entry name" value="LPLAT_DUF374-like"/>
    <property type="match status" value="1"/>
</dbReference>
<dbReference type="Pfam" id="PF04028">
    <property type="entry name" value="DUF374"/>
    <property type="match status" value="1"/>
</dbReference>
<dbReference type="InterPro" id="IPR007172">
    <property type="entry name" value="DUF374"/>
</dbReference>
<dbReference type="EMBL" id="JAFMPP010000015">
    <property type="protein sequence ID" value="MBO0664064.1"/>
    <property type="molecule type" value="Genomic_DNA"/>
</dbReference>
<organism evidence="3 4">
    <name type="scientific">Jiella flava</name>
    <dbReference type="NCBI Taxonomy" id="2816857"/>
    <lineage>
        <taxon>Bacteria</taxon>
        <taxon>Pseudomonadati</taxon>
        <taxon>Pseudomonadota</taxon>
        <taxon>Alphaproteobacteria</taxon>
        <taxon>Hyphomicrobiales</taxon>
        <taxon>Aurantimonadaceae</taxon>
        <taxon>Jiella</taxon>
    </lineage>
</organism>
<evidence type="ECO:0000256" key="1">
    <source>
        <dbReference type="SAM" id="MobiDB-lite"/>
    </source>
</evidence>
<proteinExistence type="predicted"/>
<keyword evidence="3" id="KW-0012">Acyltransferase</keyword>
<keyword evidence="4" id="KW-1185">Reference proteome</keyword>
<evidence type="ECO:0000313" key="3">
    <source>
        <dbReference type="EMBL" id="MBO0664064.1"/>
    </source>
</evidence>
<keyword evidence="3" id="KW-0808">Transferase</keyword>
<reference evidence="3" key="1">
    <citation type="submission" date="2021-03" db="EMBL/GenBank/DDBJ databases">
        <title>Whole genome sequence of Jiella sp. CQZ9-1.</title>
        <authorList>
            <person name="Tuo L."/>
        </authorList>
    </citation>
    <scope>NUCLEOTIDE SEQUENCE</scope>
    <source>
        <strain evidence="3">CQZ9-1</strain>
    </source>
</reference>
<feature type="domain" description="DUF374" evidence="2">
    <location>
        <begin position="92"/>
        <end position="166"/>
    </location>
</feature>
<dbReference type="GO" id="GO:0016746">
    <property type="term" value="F:acyltransferase activity"/>
    <property type="evidence" value="ECO:0007669"/>
    <property type="project" value="UniProtKB-KW"/>
</dbReference>
<evidence type="ECO:0000259" key="2">
    <source>
        <dbReference type="Pfam" id="PF04028"/>
    </source>
</evidence>
<name>A0A939G2V7_9HYPH</name>
<dbReference type="Proteomes" id="UP000664122">
    <property type="component" value="Unassembled WGS sequence"/>
</dbReference>
<feature type="region of interest" description="Disordered" evidence="1">
    <location>
        <begin position="1"/>
        <end position="24"/>
    </location>
</feature>
<sequence>MSAQGPADRSDANKPARSKKRRRRGSGLLRRFWRSDGVSASVSAAIYALLRAVHATQRPVAGSCDFRRILTEQHPAIVGLWHGQHLLAPFFRPRELPYAALLSRSADAELNARVVEAFGIATIRGSGGRQTTKRTKRKGGARALVAMRRLLAEGTGICMIADIPKGTAREAGLGIVTLAKISGRPIVPSGAVTSRHHIVEGAWDKTRIPLPFGRIAVVMGAPIHVPADADDELLEIKRREVSCAIEAANREAERLVGITS</sequence>
<dbReference type="AlphaFoldDB" id="A0A939G2V7"/>
<accession>A0A939G2V7</accession>